<sequence length="275" mass="28405">WVQPPDVIVSAGQSGGSSFAATVAVENGKLTDFTITNGGTSYTQTPCVCFRGSTDHPGGNTNSFQHGQSGRVDTTIEGGVITSMTMAPDFCSTVGSESVYTLCAAGTSQCSCCCACNFPCRHGCTSYITGDGLNNFCAQGGMGGTTNWDIFSNCYNCIQNGTQCSIGNYNAGWVNYQCSSDQYWGADYGFSGSPGGWFKAYDCCQYQFSWAGSPRGPFSSGGLDAMMNSFCTGGISCCMAHSSFPGGGGGGRSIGAGTGCVAVWGNSGLIKVTYQ</sequence>
<feature type="non-terminal residue" evidence="1">
    <location>
        <position position="1"/>
    </location>
</feature>
<organism evidence="1">
    <name type="scientific">marine metagenome</name>
    <dbReference type="NCBI Taxonomy" id="408172"/>
    <lineage>
        <taxon>unclassified sequences</taxon>
        <taxon>metagenomes</taxon>
        <taxon>ecological metagenomes</taxon>
    </lineage>
</organism>
<protein>
    <submittedName>
        <fullName evidence="1">Uncharacterized protein</fullName>
    </submittedName>
</protein>
<dbReference type="EMBL" id="UINC01103305">
    <property type="protein sequence ID" value="SVC65581.1"/>
    <property type="molecule type" value="Genomic_DNA"/>
</dbReference>
<evidence type="ECO:0000313" key="1">
    <source>
        <dbReference type="EMBL" id="SVC65581.1"/>
    </source>
</evidence>
<reference evidence="1" key="1">
    <citation type="submission" date="2018-05" db="EMBL/GenBank/DDBJ databases">
        <authorList>
            <person name="Lanie J.A."/>
            <person name="Ng W.-L."/>
            <person name="Kazmierczak K.M."/>
            <person name="Andrzejewski T.M."/>
            <person name="Davidsen T.M."/>
            <person name="Wayne K.J."/>
            <person name="Tettelin H."/>
            <person name="Glass J.I."/>
            <person name="Rusch D."/>
            <person name="Podicherti R."/>
            <person name="Tsui H.-C.T."/>
            <person name="Winkler M.E."/>
        </authorList>
    </citation>
    <scope>NUCLEOTIDE SEQUENCE</scope>
</reference>
<gene>
    <name evidence="1" type="ORF">METZ01_LOCUS318435</name>
</gene>
<name>A0A382P164_9ZZZZ</name>
<accession>A0A382P164</accession>
<dbReference type="AlphaFoldDB" id="A0A382P164"/>
<proteinExistence type="predicted"/>